<dbReference type="EMBL" id="LDAU01000174">
    <property type="protein sequence ID" value="KRX01216.1"/>
    <property type="molecule type" value="Genomic_DNA"/>
</dbReference>
<comment type="caution">
    <text evidence="2">The sequence shown here is derived from an EMBL/GenBank/DDBJ whole genome shotgun (WGS) entry which is preliminary data.</text>
</comment>
<accession>A0A0V0QGG9</accession>
<keyword evidence="3" id="KW-1185">Reference proteome</keyword>
<sequence length="418" mass="49755">MEDVPKKNSEKLNLQLQKQDQFRQTIPNKFLSSPKMDTSITQIHQFQPKRYKNIKVKESSDKYNTGYKYIHIPQKTEPTIYYENDTPQKKTQSMKVSNEKFIDHDMKYTSLRQKEKILLAIKQQGMISPQLSHRNKVYQQYKGILNQDKQIKEKKLFRLRSISEKEPYPLGIQKIKEQNLEAEEKFRNSKYENNFNELKINNQLTQNLPIFPQKNNQESNNNNILERQKSYIRALSQRNSSPLNKLLNSVELHYKDEMVPYDLEIKPLKKTHYNGLKALTLNQQQTFNQIKNPQILTKYKKYNEDIGNQLYNQYQTEKMKKRVQRIKNAPQELNLIERSTKILEQNNIKTPQKNLKNSYNGTFRGNSLGSTLETSQFNWQNRSETKKKIDLFAQTYNENDFSKFLNTQKFSQTPKNCI</sequence>
<evidence type="ECO:0000256" key="1">
    <source>
        <dbReference type="SAM" id="Coils"/>
    </source>
</evidence>
<evidence type="ECO:0000313" key="3">
    <source>
        <dbReference type="Proteomes" id="UP000054937"/>
    </source>
</evidence>
<reference evidence="2 3" key="1">
    <citation type="journal article" date="2015" name="Sci. Rep.">
        <title>Genome of the facultative scuticociliatosis pathogen Pseudocohnilembus persalinus provides insight into its virulence through horizontal gene transfer.</title>
        <authorList>
            <person name="Xiong J."/>
            <person name="Wang G."/>
            <person name="Cheng J."/>
            <person name="Tian M."/>
            <person name="Pan X."/>
            <person name="Warren A."/>
            <person name="Jiang C."/>
            <person name="Yuan D."/>
            <person name="Miao W."/>
        </authorList>
    </citation>
    <scope>NUCLEOTIDE SEQUENCE [LARGE SCALE GENOMIC DNA]</scope>
    <source>
        <strain evidence="2">36N120E</strain>
    </source>
</reference>
<gene>
    <name evidence="2" type="ORF">PPERSA_05616</name>
</gene>
<evidence type="ECO:0000313" key="2">
    <source>
        <dbReference type="EMBL" id="KRX01216.1"/>
    </source>
</evidence>
<keyword evidence="1" id="KW-0175">Coiled coil</keyword>
<dbReference type="AlphaFoldDB" id="A0A0V0QGG9"/>
<feature type="coiled-coil region" evidence="1">
    <location>
        <begin position="172"/>
        <end position="208"/>
    </location>
</feature>
<name>A0A0V0QGG9_PSEPJ</name>
<proteinExistence type="predicted"/>
<dbReference type="InParanoid" id="A0A0V0QGG9"/>
<dbReference type="Proteomes" id="UP000054937">
    <property type="component" value="Unassembled WGS sequence"/>
</dbReference>
<organism evidence="2 3">
    <name type="scientific">Pseudocohnilembus persalinus</name>
    <name type="common">Ciliate</name>
    <dbReference type="NCBI Taxonomy" id="266149"/>
    <lineage>
        <taxon>Eukaryota</taxon>
        <taxon>Sar</taxon>
        <taxon>Alveolata</taxon>
        <taxon>Ciliophora</taxon>
        <taxon>Intramacronucleata</taxon>
        <taxon>Oligohymenophorea</taxon>
        <taxon>Scuticociliatia</taxon>
        <taxon>Philasterida</taxon>
        <taxon>Pseudocohnilembidae</taxon>
        <taxon>Pseudocohnilembus</taxon>
    </lineage>
</organism>
<protein>
    <submittedName>
        <fullName evidence="2">Uncharacterized protein</fullName>
    </submittedName>
</protein>